<protein>
    <submittedName>
        <fullName evidence="2">Uncharacterized protein</fullName>
    </submittedName>
</protein>
<dbReference type="EMBL" id="NEDP02001908">
    <property type="protein sequence ID" value="OWF52194.1"/>
    <property type="molecule type" value="Genomic_DNA"/>
</dbReference>
<gene>
    <name evidence="2" type="ORF">KP79_PYT20093</name>
</gene>
<reference evidence="2 3" key="1">
    <citation type="journal article" date="2017" name="Nat. Ecol. Evol.">
        <title>Scallop genome provides insights into evolution of bilaterian karyotype and development.</title>
        <authorList>
            <person name="Wang S."/>
            <person name="Zhang J."/>
            <person name="Jiao W."/>
            <person name="Li J."/>
            <person name="Xun X."/>
            <person name="Sun Y."/>
            <person name="Guo X."/>
            <person name="Huan P."/>
            <person name="Dong B."/>
            <person name="Zhang L."/>
            <person name="Hu X."/>
            <person name="Sun X."/>
            <person name="Wang J."/>
            <person name="Zhao C."/>
            <person name="Wang Y."/>
            <person name="Wang D."/>
            <person name="Huang X."/>
            <person name="Wang R."/>
            <person name="Lv J."/>
            <person name="Li Y."/>
            <person name="Zhang Z."/>
            <person name="Liu B."/>
            <person name="Lu W."/>
            <person name="Hui Y."/>
            <person name="Liang J."/>
            <person name="Zhou Z."/>
            <person name="Hou R."/>
            <person name="Li X."/>
            <person name="Liu Y."/>
            <person name="Li H."/>
            <person name="Ning X."/>
            <person name="Lin Y."/>
            <person name="Zhao L."/>
            <person name="Xing Q."/>
            <person name="Dou J."/>
            <person name="Li Y."/>
            <person name="Mao J."/>
            <person name="Guo H."/>
            <person name="Dou H."/>
            <person name="Li T."/>
            <person name="Mu C."/>
            <person name="Jiang W."/>
            <person name="Fu Q."/>
            <person name="Fu X."/>
            <person name="Miao Y."/>
            <person name="Liu J."/>
            <person name="Yu Q."/>
            <person name="Li R."/>
            <person name="Liao H."/>
            <person name="Li X."/>
            <person name="Kong Y."/>
            <person name="Jiang Z."/>
            <person name="Chourrout D."/>
            <person name="Li R."/>
            <person name="Bao Z."/>
        </authorList>
    </citation>
    <scope>NUCLEOTIDE SEQUENCE [LARGE SCALE GENOMIC DNA]</scope>
    <source>
        <strain evidence="2 3">PY_sf001</strain>
    </source>
</reference>
<name>A0A210QTZ6_MIZYE</name>
<feature type="transmembrane region" description="Helical" evidence="1">
    <location>
        <begin position="27"/>
        <end position="49"/>
    </location>
</feature>
<evidence type="ECO:0000313" key="3">
    <source>
        <dbReference type="Proteomes" id="UP000242188"/>
    </source>
</evidence>
<keyword evidence="1" id="KW-1133">Transmembrane helix</keyword>
<organism evidence="2 3">
    <name type="scientific">Mizuhopecten yessoensis</name>
    <name type="common">Japanese scallop</name>
    <name type="synonym">Patinopecten yessoensis</name>
    <dbReference type="NCBI Taxonomy" id="6573"/>
    <lineage>
        <taxon>Eukaryota</taxon>
        <taxon>Metazoa</taxon>
        <taxon>Spiralia</taxon>
        <taxon>Lophotrochozoa</taxon>
        <taxon>Mollusca</taxon>
        <taxon>Bivalvia</taxon>
        <taxon>Autobranchia</taxon>
        <taxon>Pteriomorphia</taxon>
        <taxon>Pectinida</taxon>
        <taxon>Pectinoidea</taxon>
        <taxon>Pectinidae</taxon>
        <taxon>Mizuhopecten</taxon>
    </lineage>
</organism>
<keyword evidence="1" id="KW-0812">Transmembrane</keyword>
<feature type="transmembrane region" description="Helical" evidence="1">
    <location>
        <begin position="100"/>
        <end position="127"/>
    </location>
</feature>
<proteinExistence type="predicted"/>
<evidence type="ECO:0000313" key="2">
    <source>
        <dbReference type="EMBL" id="OWF52194.1"/>
    </source>
</evidence>
<feature type="transmembrane region" description="Helical" evidence="1">
    <location>
        <begin position="139"/>
        <end position="164"/>
    </location>
</feature>
<keyword evidence="1" id="KW-0472">Membrane</keyword>
<feature type="transmembrane region" description="Helical" evidence="1">
    <location>
        <begin position="61"/>
        <end position="79"/>
    </location>
</feature>
<dbReference type="AlphaFoldDB" id="A0A210QTZ6"/>
<dbReference type="OrthoDB" id="10382372at2759"/>
<sequence>MYCSKPSDQETGMSYQIRIDKLKLPLYVGYVLLPASIINVILGIVVLVFLNNYSYPLPSGYQIWTGILGIVISVFGIQVGTTSNDMRQDMTPDFRKNFFAFFWSCNCVNWVATQGFGIAIACTVICAVNGCSEKNDLLIALNAISIGLTFIICFGGWVGQFYFYKFRKTYGILYDKEIRQLASIAK</sequence>
<evidence type="ECO:0000256" key="1">
    <source>
        <dbReference type="SAM" id="Phobius"/>
    </source>
</evidence>
<dbReference type="Proteomes" id="UP000242188">
    <property type="component" value="Unassembled WGS sequence"/>
</dbReference>
<keyword evidence="3" id="KW-1185">Reference proteome</keyword>
<accession>A0A210QTZ6</accession>
<comment type="caution">
    <text evidence="2">The sequence shown here is derived from an EMBL/GenBank/DDBJ whole genome shotgun (WGS) entry which is preliminary data.</text>
</comment>